<keyword evidence="4 6" id="KW-0472">Membrane</keyword>
<comment type="subcellular location">
    <subcellularLocation>
        <location evidence="1">Endomembrane system</location>
        <topology evidence="1">Multi-pass membrane protein</topology>
    </subcellularLocation>
</comment>
<reference evidence="8" key="1">
    <citation type="journal article" date="2020" name="Microb. Genom.">
        <title>Genetic diversity of clinical and environmental Mucorales isolates obtained from an investigation of mucormycosis cases among solid organ transplant recipients.</title>
        <authorList>
            <person name="Nguyen M.H."/>
            <person name="Kaul D."/>
            <person name="Muto C."/>
            <person name="Cheng S.J."/>
            <person name="Richter R.A."/>
            <person name="Bruno V.M."/>
            <person name="Liu G."/>
            <person name="Beyhan S."/>
            <person name="Sundermann A.J."/>
            <person name="Mounaud S."/>
            <person name="Pasculle A.W."/>
            <person name="Nierman W.C."/>
            <person name="Driscoll E."/>
            <person name="Cumbie R."/>
            <person name="Clancy C.J."/>
            <person name="Dupont C.L."/>
        </authorList>
    </citation>
    <scope>NUCLEOTIDE SEQUENCE</scope>
    <source>
        <strain evidence="8">GL11</strain>
    </source>
</reference>
<comment type="caution">
    <text evidence="8">The sequence shown here is derived from an EMBL/GenBank/DDBJ whole genome shotgun (WGS) entry which is preliminary data.</text>
</comment>
<dbReference type="InterPro" id="IPR018966">
    <property type="entry name" value="VTC_domain"/>
</dbReference>
<feature type="domain" description="VTC" evidence="7">
    <location>
        <begin position="208"/>
        <end position="522"/>
    </location>
</feature>
<dbReference type="AlphaFoldDB" id="A0A9P6XH39"/>
<feature type="transmembrane region" description="Helical" evidence="6">
    <location>
        <begin position="773"/>
        <end position="795"/>
    </location>
</feature>
<proteinExistence type="predicted"/>
<gene>
    <name evidence="8" type="ORF">G6F64_002329</name>
</gene>
<evidence type="ECO:0000259" key="7">
    <source>
        <dbReference type="Pfam" id="PF09359"/>
    </source>
</evidence>
<evidence type="ECO:0000256" key="6">
    <source>
        <dbReference type="SAM" id="Phobius"/>
    </source>
</evidence>
<feature type="compositionally biased region" description="Low complexity" evidence="5">
    <location>
        <begin position="572"/>
        <end position="583"/>
    </location>
</feature>
<feature type="region of interest" description="Disordered" evidence="5">
    <location>
        <begin position="555"/>
        <end position="585"/>
    </location>
</feature>
<dbReference type="OrthoDB" id="6493944at2759"/>
<name>A0A9P6XH39_RHIOR</name>
<dbReference type="InterPro" id="IPR042267">
    <property type="entry name" value="VTC_sf"/>
</dbReference>
<dbReference type="GO" id="GO:0012505">
    <property type="term" value="C:endomembrane system"/>
    <property type="evidence" value="ECO:0007669"/>
    <property type="project" value="UniProtKB-SubCell"/>
</dbReference>
<feature type="compositionally biased region" description="Basic and acidic residues" evidence="5">
    <location>
        <begin position="607"/>
        <end position="619"/>
    </location>
</feature>
<evidence type="ECO:0000256" key="4">
    <source>
        <dbReference type="ARBA" id="ARBA00023136"/>
    </source>
</evidence>
<evidence type="ECO:0000256" key="5">
    <source>
        <dbReference type="SAM" id="MobiDB-lite"/>
    </source>
</evidence>
<dbReference type="Proteomes" id="UP000716291">
    <property type="component" value="Unassembled WGS sequence"/>
</dbReference>
<keyword evidence="2 6" id="KW-0812">Transmembrane</keyword>
<keyword evidence="9" id="KW-1185">Reference proteome</keyword>
<evidence type="ECO:0000256" key="2">
    <source>
        <dbReference type="ARBA" id="ARBA00022692"/>
    </source>
</evidence>
<feature type="region of interest" description="Disordered" evidence="5">
    <location>
        <begin position="607"/>
        <end position="633"/>
    </location>
</feature>
<accession>A0A9P6XH39</accession>
<evidence type="ECO:0000256" key="1">
    <source>
        <dbReference type="ARBA" id="ARBA00004127"/>
    </source>
</evidence>
<dbReference type="PANTHER" id="PTHR46140:SF1">
    <property type="entry name" value="VACUOLAR TRANSPORTER CHAPERONE COMPLEX SUBUNIT 4-RELATED"/>
    <property type="match status" value="1"/>
</dbReference>
<organism evidence="8 9">
    <name type="scientific">Rhizopus oryzae</name>
    <name type="common">Mucormycosis agent</name>
    <name type="synonym">Rhizopus arrhizus var. delemar</name>
    <dbReference type="NCBI Taxonomy" id="64495"/>
    <lineage>
        <taxon>Eukaryota</taxon>
        <taxon>Fungi</taxon>
        <taxon>Fungi incertae sedis</taxon>
        <taxon>Mucoromycota</taxon>
        <taxon>Mucoromycotina</taxon>
        <taxon>Mucoromycetes</taxon>
        <taxon>Mucorales</taxon>
        <taxon>Mucorineae</taxon>
        <taxon>Rhizopodaceae</taxon>
        <taxon>Rhizopus</taxon>
    </lineage>
</organism>
<evidence type="ECO:0000256" key="3">
    <source>
        <dbReference type="ARBA" id="ARBA00022989"/>
    </source>
</evidence>
<protein>
    <recommendedName>
        <fullName evidence="7">VTC domain-containing protein</fullName>
    </recommendedName>
</protein>
<dbReference type="EMBL" id="JAANQT010000200">
    <property type="protein sequence ID" value="KAG1313359.1"/>
    <property type="molecule type" value="Genomic_DNA"/>
</dbReference>
<dbReference type="InterPro" id="IPR051572">
    <property type="entry name" value="VTC_Complex_Subunit"/>
</dbReference>
<keyword evidence="3 6" id="KW-1133">Transmembrane helix</keyword>
<sequence>MTDRSMDKIIDHLPLSWLPLPTTQSALSDVAQMYVSKSLFEQEFKDLRYMPWKFNYLDYSQLQQCIDTISSSKVVAKRIELEWIKVHEFFTLKKGEIERRIAACHLLNKEDNHQLPEQVKIVQSDIYRLYHFAKLNYSGFLRLFMRYDQLFESSLTDLLLHRMLTNKTFWDPSTVLFELAHQINCLIPSPSNLVVNIKKETIKKQTIKKYWVHPDNILEIMLYLSSQAVIQSNRPLDLYPAVSEVDLSFPSEAEDEKQDYMTNLDDASKTQITTIHFDTPTFTSYSDRIANKGSRDSMIRMRCFNDSSKDHEAPNSVAIEEKIYGHGISDVDEQLQSYTHKSLGKVPQYVQEPMFSIVSEEQLNRSHIKQRLWLKKNQASSWVQENYSFQNVLSETSSHNCTRENKDKLKAICLQFENKICTKLKSPVLKTTQTRTVFQTYDLETTIYIDTDIVMMHQDATKDLFARSSSYPHLNLSSNDAVRFPYCLVQVIGKDLPELHSCCLLEPVHDFSIYLHGVGTLFPDKVHVYPRWLQSPLDDDLRRLPFRGDLLFSKEKKQQQNNNQGSLVINANTGGSNSTQSSTIHTPWSSTTIATIVTCYDDVEDQENQHVHPQDDNKLSVHPHHSLSNANSRRPSLEVIINSPLLSPSSRFSFDTTSPLLSPARRSFDSYCTFDHPTSSRSDPANCRNCIERRYSFEPESYFFNSARQLLLHSPPEGKKKDFKSNKLLSSINALCQNLKLHNHFSGNQSNQRMNYNTFHHDNLVTRKKGPTFLAISCLVISFAISYLLYVLLMVL</sequence>
<evidence type="ECO:0000313" key="8">
    <source>
        <dbReference type="EMBL" id="KAG1313359.1"/>
    </source>
</evidence>
<dbReference type="PANTHER" id="PTHR46140">
    <property type="entry name" value="VACUOLAR TRANSPORTER CHAPERONE 1-RELATED"/>
    <property type="match status" value="1"/>
</dbReference>
<evidence type="ECO:0000313" key="9">
    <source>
        <dbReference type="Proteomes" id="UP000716291"/>
    </source>
</evidence>
<dbReference type="Gene3D" id="3.20.100.30">
    <property type="entry name" value="VTC, catalytic tunnel domain"/>
    <property type="match status" value="1"/>
</dbReference>
<dbReference type="Pfam" id="PF09359">
    <property type="entry name" value="VTC"/>
    <property type="match status" value="1"/>
</dbReference>
<dbReference type="GO" id="GO:0006799">
    <property type="term" value="P:polyphosphate biosynthetic process"/>
    <property type="evidence" value="ECO:0007669"/>
    <property type="project" value="UniProtKB-ARBA"/>
</dbReference>